<proteinExistence type="predicted"/>
<gene>
    <name evidence="1" type="ORF">TNIN_372991</name>
</gene>
<comment type="caution">
    <text evidence="1">The sequence shown here is derived from an EMBL/GenBank/DDBJ whole genome shotgun (WGS) entry which is preliminary data.</text>
</comment>
<reference evidence="1" key="1">
    <citation type="submission" date="2020-08" db="EMBL/GenBank/DDBJ databases">
        <title>Multicomponent nature underlies the extraordinary mechanical properties of spider dragline silk.</title>
        <authorList>
            <person name="Kono N."/>
            <person name="Nakamura H."/>
            <person name="Mori M."/>
            <person name="Yoshida Y."/>
            <person name="Ohtoshi R."/>
            <person name="Malay A.D."/>
            <person name="Moran D.A.P."/>
            <person name="Tomita M."/>
            <person name="Numata K."/>
            <person name="Arakawa K."/>
        </authorList>
    </citation>
    <scope>NUCLEOTIDE SEQUENCE</scope>
</reference>
<keyword evidence="2" id="KW-1185">Reference proteome</keyword>
<sequence length="112" mass="13214">MQLVLNNRSSTLCRELSSLFLWVTRDGWRKRSGRGERMERRKKISFRFLDICGRQATFSRKGTFELLTMLIHFSLGGYRVAKKDGRQKVRQTCFIFLNNEVLPKGMKVMYEG</sequence>
<organism evidence="1 2">
    <name type="scientific">Trichonephila inaurata madagascariensis</name>
    <dbReference type="NCBI Taxonomy" id="2747483"/>
    <lineage>
        <taxon>Eukaryota</taxon>
        <taxon>Metazoa</taxon>
        <taxon>Ecdysozoa</taxon>
        <taxon>Arthropoda</taxon>
        <taxon>Chelicerata</taxon>
        <taxon>Arachnida</taxon>
        <taxon>Araneae</taxon>
        <taxon>Araneomorphae</taxon>
        <taxon>Entelegynae</taxon>
        <taxon>Araneoidea</taxon>
        <taxon>Nephilidae</taxon>
        <taxon>Trichonephila</taxon>
        <taxon>Trichonephila inaurata</taxon>
    </lineage>
</organism>
<accession>A0A8X6YE93</accession>
<evidence type="ECO:0000313" key="1">
    <source>
        <dbReference type="EMBL" id="GFY69834.1"/>
    </source>
</evidence>
<dbReference type="EMBL" id="BMAV01017824">
    <property type="protein sequence ID" value="GFY69834.1"/>
    <property type="molecule type" value="Genomic_DNA"/>
</dbReference>
<dbReference type="Proteomes" id="UP000886998">
    <property type="component" value="Unassembled WGS sequence"/>
</dbReference>
<protein>
    <submittedName>
        <fullName evidence="1">Uncharacterized protein</fullName>
    </submittedName>
</protein>
<dbReference type="AlphaFoldDB" id="A0A8X6YE93"/>
<evidence type="ECO:0000313" key="2">
    <source>
        <dbReference type="Proteomes" id="UP000886998"/>
    </source>
</evidence>
<name>A0A8X6YE93_9ARAC</name>